<accession>A0A0S4JFS9</accession>
<keyword evidence="2" id="KW-1185">Reference proteome</keyword>
<dbReference type="Proteomes" id="UP000051952">
    <property type="component" value="Unassembled WGS sequence"/>
</dbReference>
<gene>
    <name evidence="1" type="ORF">BSAL_09465</name>
</gene>
<dbReference type="AlphaFoldDB" id="A0A0S4JFS9"/>
<organism evidence="1 2">
    <name type="scientific">Bodo saltans</name>
    <name type="common">Flagellated protozoan</name>
    <dbReference type="NCBI Taxonomy" id="75058"/>
    <lineage>
        <taxon>Eukaryota</taxon>
        <taxon>Discoba</taxon>
        <taxon>Euglenozoa</taxon>
        <taxon>Kinetoplastea</taxon>
        <taxon>Metakinetoplastina</taxon>
        <taxon>Eubodonida</taxon>
        <taxon>Bodonidae</taxon>
        <taxon>Bodo</taxon>
    </lineage>
</organism>
<dbReference type="EMBL" id="CYKH01001486">
    <property type="protein sequence ID" value="CUG87287.1"/>
    <property type="molecule type" value="Genomic_DNA"/>
</dbReference>
<sequence>MCNRAPSVSRTERVTQHAPSVSHNMCGACHAPCAERVTHRVPGMARVTRRVVSVSRTERVTFFFLPSSRRMITMSCLIG</sequence>
<proteinExistence type="predicted"/>
<reference evidence="2" key="1">
    <citation type="submission" date="2015-09" db="EMBL/GenBank/DDBJ databases">
        <authorList>
            <consortium name="Pathogen Informatics"/>
        </authorList>
    </citation>
    <scope>NUCLEOTIDE SEQUENCE [LARGE SCALE GENOMIC DNA]</scope>
    <source>
        <strain evidence="2">Lake Konstanz</strain>
    </source>
</reference>
<evidence type="ECO:0000313" key="2">
    <source>
        <dbReference type="Proteomes" id="UP000051952"/>
    </source>
</evidence>
<name>A0A0S4JFS9_BODSA</name>
<evidence type="ECO:0000313" key="1">
    <source>
        <dbReference type="EMBL" id="CUG87287.1"/>
    </source>
</evidence>
<protein>
    <submittedName>
        <fullName evidence="1">Uncharacterized protein</fullName>
    </submittedName>
</protein>
<dbReference type="VEuPathDB" id="TriTrypDB:BSAL_09465"/>